<accession>A0A1I8PH21</accession>
<dbReference type="PANTHER" id="PTHR12459">
    <property type="entry name" value="TRANSMEMBRANE PROTEIN 135-RELATED"/>
    <property type="match status" value="1"/>
</dbReference>
<dbReference type="EnsemblMetazoa" id="SCAU007965-RA">
    <property type="protein sequence ID" value="SCAU007965-PA"/>
    <property type="gene ID" value="SCAU007965"/>
</dbReference>
<dbReference type="PANTHER" id="PTHR12459:SF15">
    <property type="entry name" value="TRANSMEMBRANE PROTEIN 135"/>
    <property type="match status" value="1"/>
</dbReference>
<evidence type="ECO:0000313" key="2">
    <source>
        <dbReference type="EnsemblMetazoa" id="SCAU007965-PA"/>
    </source>
</evidence>
<proteinExistence type="predicted"/>
<reference evidence="2" key="1">
    <citation type="submission" date="2020-05" db="UniProtKB">
        <authorList>
            <consortium name="EnsemblMetazoa"/>
        </authorList>
    </citation>
    <scope>IDENTIFICATION</scope>
    <source>
        <strain evidence="2">USDA</strain>
    </source>
</reference>
<dbReference type="InterPro" id="IPR026749">
    <property type="entry name" value="Tmem135"/>
</dbReference>
<dbReference type="VEuPathDB" id="VectorBase:SCAU007965"/>
<sequence>MVGMSKLFEEHVRHMSCQTLGTHSEPCLEHFLRDMPKYVASNFKYFAPLCLLPIVIDWRNLNKKKIRQRLEYYFHCSTMGITIGYIINCLICLMRKGRFGIYHFVFIPSFIGSASTHFLASDRVIDMFESSIFQCNIETFLLMKKFLISRLIFDSKILQTYIFMISSAIILQGKLLYNTKEFWILESNSQPKEIENQENCKCQLHPNMGCQQYLYQGVKKYFLLGLTLDILKSVISTVSAKRSSQSKRLDLIKNFQIRSLALFTVNVGVYRFTHCFLNKYIPGCNSLNHLLSSFLAGVCYTFYPQKQLFAFAVVHAIRTLWSIIQIENANTKNTFLRRLLHAPIGRILFPFGVAHLVHIDCLKPEYSSILGSAITNAITNKYPLTGRRQIELVKQKVEATYKNRNL</sequence>
<dbReference type="AlphaFoldDB" id="A0A1I8PH21"/>
<keyword evidence="1" id="KW-0812">Transmembrane</keyword>
<dbReference type="Proteomes" id="UP000095300">
    <property type="component" value="Unassembled WGS sequence"/>
</dbReference>
<keyword evidence="1" id="KW-1133">Transmembrane helix</keyword>
<keyword evidence="1" id="KW-0472">Membrane</keyword>
<organism evidence="2 3">
    <name type="scientific">Stomoxys calcitrans</name>
    <name type="common">Stable fly</name>
    <name type="synonym">Conops calcitrans</name>
    <dbReference type="NCBI Taxonomy" id="35570"/>
    <lineage>
        <taxon>Eukaryota</taxon>
        <taxon>Metazoa</taxon>
        <taxon>Ecdysozoa</taxon>
        <taxon>Arthropoda</taxon>
        <taxon>Hexapoda</taxon>
        <taxon>Insecta</taxon>
        <taxon>Pterygota</taxon>
        <taxon>Neoptera</taxon>
        <taxon>Endopterygota</taxon>
        <taxon>Diptera</taxon>
        <taxon>Brachycera</taxon>
        <taxon>Muscomorpha</taxon>
        <taxon>Muscoidea</taxon>
        <taxon>Muscidae</taxon>
        <taxon>Stomoxys</taxon>
    </lineage>
</organism>
<evidence type="ECO:0008006" key="4">
    <source>
        <dbReference type="Google" id="ProtNLM"/>
    </source>
</evidence>
<evidence type="ECO:0000256" key="1">
    <source>
        <dbReference type="SAM" id="Phobius"/>
    </source>
</evidence>
<dbReference type="OrthoDB" id="291792at2759"/>
<protein>
    <recommendedName>
        <fullName evidence="4">Transmembrane protein 135 N-terminal domain-containing protein</fullName>
    </recommendedName>
</protein>
<feature type="transmembrane region" description="Helical" evidence="1">
    <location>
        <begin position="72"/>
        <end position="94"/>
    </location>
</feature>
<evidence type="ECO:0000313" key="3">
    <source>
        <dbReference type="Proteomes" id="UP000095300"/>
    </source>
</evidence>
<gene>
    <name evidence="2" type="primary">106081868</name>
</gene>
<feature type="transmembrane region" description="Helical" evidence="1">
    <location>
        <begin position="100"/>
        <end position="120"/>
    </location>
</feature>
<keyword evidence="3" id="KW-1185">Reference proteome</keyword>
<name>A0A1I8PH21_STOCA</name>